<protein>
    <submittedName>
        <fullName evidence="1">Uncharacterized protein</fullName>
    </submittedName>
</protein>
<evidence type="ECO:0000313" key="1">
    <source>
        <dbReference type="EMBL" id="KAJ3515830.1"/>
    </source>
</evidence>
<evidence type="ECO:0000313" key="2">
    <source>
        <dbReference type="Proteomes" id="UP001148786"/>
    </source>
</evidence>
<dbReference type="AlphaFoldDB" id="A0A9W8MZX3"/>
<gene>
    <name evidence="1" type="ORF">NLJ89_g1508</name>
</gene>
<accession>A0A9W8MZX3</accession>
<dbReference type="EMBL" id="JANKHO010000079">
    <property type="protein sequence ID" value="KAJ3515830.1"/>
    <property type="molecule type" value="Genomic_DNA"/>
</dbReference>
<dbReference type="Proteomes" id="UP001148786">
    <property type="component" value="Unassembled WGS sequence"/>
</dbReference>
<reference evidence="1" key="1">
    <citation type="submission" date="2022-07" db="EMBL/GenBank/DDBJ databases">
        <title>Genome Sequence of Agrocybe chaxingu.</title>
        <authorList>
            <person name="Buettner E."/>
        </authorList>
    </citation>
    <scope>NUCLEOTIDE SEQUENCE</scope>
    <source>
        <strain evidence="1">MP-N11</strain>
    </source>
</reference>
<comment type="caution">
    <text evidence="1">The sequence shown here is derived from an EMBL/GenBank/DDBJ whole genome shotgun (WGS) entry which is preliminary data.</text>
</comment>
<sequence length="88" mass="9174">MKPLFVPFPLYIRTPASCGVPSSPRELLHPLQTLHPLFTKCANKLLKGHVGPAVGTSNGTSSSPSSIAIPRAASAVISTPKTAGSRRV</sequence>
<proteinExistence type="predicted"/>
<keyword evidence="2" id="KW-1185">Reference proteome</keyword>
<organism evidence="1 2">
    <name type="scientific">Agrocybe chaxingu</name>
    <dbReference type="NCBI Taxonomy" id="84603"/>
    <lineage>
        <taxon>Eukaryota</taxon>
        <taxon>Fungi</taxon>
        <taxon>Dikarya</taxon>
        <taxon>Basidiomycota</taxon>
        <taxon>Agaricomycotina</taxon>
        <taxon>Agaricomycetes</taxon>
        <taxon>Agaricomycetidae</taxon>
        <taxon>Agaricales</taxon>
        <taxon>Agaricineae</taxon>
        <taxon>Strophariaceae</taxon>
        <taxon>Agrocybe</taxon>
    </lineage>
</organism>
<name>A0A9W8MZX3_9AGAR</name>